<keyword evidence="1" id="KW-0175">Coiled coil</keyword>
<proteinExistence type="predicted"/>
<feature type="domain" description="DUF4097" evidence="3">
    <location>
        <begin position="332"/>
        <end position="510"/>
    </location>
</feature>
<evidence type="ECO:0000256" key="1">
    <source>
        <dbReference type="SAM" id="Coils"/>
    </source>
</evidence>
<feature type="compositionally biased region" description="Basic and acidic residues" evidence="2">
    <location>
        <begin position="94"/>
        <end position="104"/>
    </location>
</feature>
<dbReference type="InterPro" id="IPR025164">
    <property type="entry name" value="Toastrack_DUF4097"/>
</dbReference>
<gene>
    <name evidence="4" type="ORF">SAMN05421791_103156</name>
</gene>
<reference evidence="4 5" key="1">
    <citation type="submission" date="2016-10" db="EMBL/GenBank/DDBJ databases">
        <authorList>
            <person name="de Groot N.N."/>
        </authorList>
    </citation>
    <scope>NUCLEOTIDE SEQUENCE [LARGE SCALE GENOMIC DNA]</scope>
    <source>
        <strain evidence="4 5">ATCC BAA-466</strain>
    </source>
</reference>
<organism evidence="4 5">
    <name type="scientific">Facklamia miroungae</name>
    <dbReference type="NCBI Taxonomy" id="120956"/>
    <lineage>
        <taxon>Bacteria</taxon>
        <taxon>Bacillati</taxon>
        <taxon>Bacillota</taxon>
        <taxon>Bacilli</taxon>
        <taxon>Lactobacillales</taxon>
        <taxon>Aerococcaceae</taxon>
        <taxon>Facklamia</taxon>
    </lineage>
</organism>
<feature type="coiled-coil region" evidence="1">
    <location>
        <begin position="124"/>
        <end position="217"/>
    </location>
</feature>
<dbReference type="STRING" id="120956.SAMN05421791_103156"/>
<evidence type="ECO:0000256" key="2">
    <source>
        <dbReference type="SAM" id="MobiDB-lite"/>
    </source>
</evidence>
<keyword evidence="5" id="KW-1185">Reference proteome</keyword>
<name>A0A1G7RS96_9LACT</name>
<evidence type="ECO:0000313" key="5">
    <source>
        <dbReference type="Proteomes" id="UP000199708"/>
    </source>
</evidence>
<evidence type="ECO:0000259" key="3">
    <source>
        <dbReference type="Pfam" id="PF13349"/>
    </source>
</evidence>
<evidence type="ECO:0000313" key="4">
    <source>
        <dbReference type="EMBL" id="SDG13575.1"/>
    </source>
</evidence>
<dbReference type="OrthoDB" id="2240743at2"/>
<feature type="region of interest" description="Disordered" evidence="2">
    <location>
        <begin position="94"/>
        <end position="113"/>
    </location>
</feature>
<dbReference type="RefSeq" id="WP_090289568.1">
    <property type="nucleotide sequence ID" value="NZ_FNCK01000003.1"/>
</dbReference>
<dbReference type="EMBL" id="FNCK01000003">
    <property type="protein sequence ID" value="SDG13575.1"/>
    <property type="molecule type" value="Genomic_DNA"/>
</dbReference>
<sequence length="580" mass="65555">MNEKERIIELVRQKIISMDEALRLLEAGGMTSESSASTEETVKENAVKTENKAFEKDDLNRMIRSMVNQAVNVGTNVVKEVTTAGNQVVKEVNESLENRKETNHKPSFKGQTNDEENAIYQAKAEAFETKGQAIQLEIEKVNEQLHQFNEEKIIIQQRLRELEILAEIEDLNAEMQEQVEDLTLQEEAIESEIIRLEQQVEELYDQQEELYAECKENQQVDPEFKRFISNSSQVISEQAQQFKEEASREGKRLGEQVTAFVKSTLNNFTTKDVNISFNVPWLKSQELSHTFTFDGQQLTDIDFNILNGDLQVEVYEGKEIEVEADIKLMGGQEKLTLEFFEEKATMLIVENKLVFHVDAMNIMLDAKIRLPRKAYSSILINTINGDIRVDSLETRELKITSKRGDLRLGLTKADEIMLDTKLGDVKLKNVTADLLDMNLVNGDVKIKNSDIQVTTLKNINGDFRIVGPVGNIKANTVNGDCYITKEDLKAANISITAVHGDLKVSLLADQAFIAQGKLSEGQVKDRMSGLDRQEILEDGKAFVYNRPGQIDSQEVQLDATITFGDVYLKDGDTKTGKEDK</sequence>
<dbReference type="Pfam" id="PF13349">
    <property type="entry name" value="DUF4097"/>
    <property type="match status" value="1"/>
</dbReference>
<dbReference type="AlphaFoldDB" id="A0A1G7RS96"/>
<accession>A0A1G7RS96</accession>
<dbReference type="Proteomes" id="UP000199708">
    <property type="component" value="Unassembled WGS sequence"/>
</dbReference>
<protein>
    <submittedName>
        <fullName evidence="4">Putative adhesin</fullName>
    </submittedName>
</protein>